<comment type="caution">
    <text evidence="5">The sequence shown here is derived from an EMBL/GenBank/DDBJ whole genome shotgun (WGS) entry which is preliminary data.</text>
</comment>
<keyword evidence="1" id="KW-0547">Nucleotide-binding</keyword>
<evidence type="ECO:0000313" key="6">
    <source>
        <dbReference type="Proteomes" id="UP001429984"/>
    </source>
</evidence>
<evidence type="ECO:0000313" key="5">
    <source>
        <dbReference type="EMBL" id="MBF6024365.1"/>
    </source>
</evidence>
<dbReference type="SMART" id="SM00797">
    <property type="entry name" value="AHS2"/>
    <property type="match status" value="1"/>
</dbReference>
<accession>A0ABS0B5Y4</accession>
<feature type="domain" description="Carboxyltransferase" evidence="4">
    <location>
        <begin position="26"/>
        <end position="300"/>
    </location>
</feature>
<dbReference type="SUPFAM" id="SSF50891">
    <property type="entry name" value="Cyclophilin-like"/>
    <property type="match status" value="1"/>
</dbReference>
<dbReference type="Gene3D" id="2.40.100.10">
    <property type="entry name" value="Cyclophilin-like"/>
    <property type="match status" value="1"/>
</dbReference>
<dbReference type="InterPro" id="IPR003778">
    <property type="entry name" value="CT_A_B"/>
</dbReference>
<proteinExistence type="predicted"/>
<dbReference type="PANTHER" id="PTHR43309:SF3">
    <property type="entry name" value="5-OXOPROLINASE SUBUNIT C"/>
    <property type="match status" value="1"/>
</dbReference>
<protein>
    <submittedName>
        <fullName evidence="5">Biotin-dependent carboxyltransferase family protein</fullName>
    </submittedName>
</protein>
<sequence>MTRQASVLQAGLLTTVQDLGRSGWRHLGVAHAGALDPAQAQLANRLAGNAGDAAVLEITLRGPTLHFDAPVRIALTGATVSAKFEGTLVPMGRPVELPAGTLELGALRGGARAWLAVDGGFDVPMVLGSRSTDLRGGFGGVAGRALRAGDTLALGETVVPANATSLRSVPWWIDLHHDTDPHAPIRYQPVPQAASLCSQVWRVSPSSNRQGLRLQGEALPAPAAAGVSEPVAPGTIQLPPDGQPIVLLADAQTVGGYPRLGHVIAADLPRLAQCTPGQRLHFEACDAATARRLACAAQARVARIQWMIDTRLASV</sequence>
<organism evidence="5 6">
    <name type="scientific">Lysobacter niastensis</name>
    <dbReference type="NCBI Taxonomy" id="380629"/>
    <lineage>
        <taxon>Bacteria</taxon>
        <taxon>Pseudomonadati</taxon>
        <taxon>Pseudomonadota</taxon>
        <taxon>Gammaproteobacteria</taxon>
        <taxon>Lysobacterales</taxon>
        <taxon>Lysobacteraceae</taxon>
        <taxon>Lysobacter</taxon>
    </lineage>
</organism>
<reference evidence="5 6" key="1">
    <citation type="submission" date="2020-11" db="EMBL/GenBank/DDBJ databases">
        <title>Draft Genome Sequence and Secondary Metabolite Biosynthetic Potential of the Lysobacter niastensis Type strain DSM 18481.</title>
        <authorList>
            <person name="Turrini P."/>
            <person name="Artuso I."/>
            <person name="Tescari M."/>
            <person name="Lugli G.A."/>
            <person name="Frangipani E."/>
            <person name="Ventura M."/>
            <person name="Visca P."/>
        </authorList>
    </citation>
    <scope>NUCLEOTIDE SEQUENCE [LARGE SCALE GENOMIC DNA]</scope>
    <source>
        <strain evidence="5 6">DSM 18481</strain>
    </source>
</reference>
<evidence type="ECO:0000259" key="4">
    <source>
        <dbReference type="SMART" id="SM00797"/>
    </source>
</evidence>
<evidence type="ECO:0000256" key="3">
    <source>
        <dbReference type="ARBA" id="ARBA00022840"/>
    </source>
</evidence>
<dbReference type="PANTHER" id="PTHR43309">
    <property type="entry name" value="5-OXOPROLINASE SUBUNIT C"/>
    <property type="match status" value="1"/>
</dbReference>
<gene>
    <name evidence="5" type="ORF">IU514_10015</name>
</gene>
<keyword evidence="3" id="KW-0067">ATP-binding</keyword>
<dbReference type="InterPro" id="IPR029000">
    <property type="entry name" value="Cyclophilin-like_dom_sf"/>
</dbReference>
<dbReference type="RefSeq" id="WP_194930972.1">
    <property type="nucleotide sequence ID" value="NZ_JADLZT010000005.1"/>
</dbReference>
<keyword evidence="2" id="KW-0378">Hydrolase</keyword>
<evidence type="ECO:0000256" key="2">
    <source>
        <dbReference type="ARBA" id="ARBA00022801"/>
    </source>
</evidence>
<dbReference type="Proteomes" id="UP001429984">
    <property type="component" value="Unassembled WGS sequence"/>
</dbReference>
<dbReference type="Pfam" id="PF02626">
    <property type="entry name" value="CT_A_B"/>
    <property type="match status" value="1"/>
</dbReference>
<keyword evidence="6" id="KW-1185">Reference proteome</keyword>
<name>A0ABS0B5Y4_9GAMM</name>
<dbReference type="InterPro" id="IPR052708">
    <property type="entry name" value="PxpC"/>
</dbReference>
<dbReference type="EMBL" id="JADLZT010000005">
    <property type="protein sequence ID" value="MBF6024365.1"/>
    <property type="molecule type" value="Genomic_DNA"/>
</dbReference>
<evidence type="ECO:0000256" key="1">
    <source>
        <dbReference type="ARBA" id="ARBA00022741"/>
    </source>
</evidence>
<dbReference type="NCBIfam" id="TIGR00724">
    <property type="entry name" value="urea_amlyse_rel"/>
    <property type="match status" value="1"/>
</dbReference>